<dbReference type="PANTHER" id="PTHR43773">
    <property type="entry name" value="MAGNESIUM TRANSPORTER MGTE"/>
    <property type="match status" value="1"/>
</dbReference>
<evidence type="ECO:0000256" key="1">
    <source>
        <dbReference type="ARBA" id="ARBA00004141"/>
    </source>
</evidence>
<comment type="function">
    <text evidence="9">Acts as a magnesium transporter.</text>
</comment>
<dbReference type="EMBL" id="CP041372">
    <property type="protein sequence ID" value="QKS72826.1"/>
    <property type="molecule type" value="Genomic_DNA"/>
</dbReference>
<keyword evidence="7 9" id="KW-0472">Membrane</keyword>
<dbReference type="SMART" id="SM00116">
    <property type="entry name" value="CBS"/>
    <property type="match status" value="2"/>
</dbReference>
<comment type="subunit">
    <text evidence="9">Homodimer.</text>
</comment>
<dbReference type="Gene3D" id="1.10.357.20">
    <property type="entry name" value="SLC41 divalent cation transporters, integral membrane domain"/>
    <property type="match status" value="1"/>
</dbReference>
<dbReference type="Gene3D" id="3.10.580.10">
    <property type="entry name" value="CBS-domain"/>
    <property type="match status" value="1"/>
</dbReference>
<dbReference type="KEGG" id="psua:FLK61_40155"/>
<dbReference type="SUPFAM" id="SSF158791">
    <property type="entry name" value="MgtE N-terminal domain-like"/>
    <property type="match status" value="1"/>
</dbReference>
<feature type="transmembrane region" description="Helical" evidence="9">
    <location>
        <begin position="377"/>
        <end position="403"/>
    </location>
</feature>
<keyword evidence="4 9" id="KW-0812">Transmembrane</keyword>
<feature type="domain" description="CBS" evidence="10">
    <location>
        <begin position="194"/>
        <end position="250"/>
    </location>
</feature>
<dbReference type="InterPro" id="IPR046342">
    <property type="entry name" value="CBS_dom_sf"/>
</dbReference>
<dbReference type="InterPro" id="IPR006669">
    <property type="entry name" value="MgtE_transporter"/>
</dbReference>
<dbReference type="SUPFAM" id="SSF54631">
    <property type="entry name" value="CBS-domain pair"/>
    <property type="match status" value="1"/>
</dbReference>
<gene>
    <name evidence="11" type="primary">mgtE</name>
    <name evidence="11" type="ORF">FLK61_40155</name>
</gene>
<dbReference type="InterPro" id="IPR006667">
    <property type="entry name" value="SLC41_membr_dom"/>
</dbReference>
<dbReference type="CDD" id="cd04606">
    <property type="entry name" value="CBS_pair_Mg_transporter"/>
    <property type="match status" value="1"/>
</dbReference>
<dbReference type="PANTHER" id="PTHR43773:SF1">
    <property type="entry name" value="MAGNESIUM TRANSPORTER MGTE"/>
    <property type="match status" value="1"/>
</dbReference>
<keyword evidence="3 9" id="KW-0813">Transport</keyword>
<evidence type="ECO:0000256" key="9">
    <source>
        <dbReference type="RuleBase" id="RU362011"/>
    </source>
</evidence>
<dbReference type="PROSITE" id="PS51371">
    <property type="entry name" value="CBS"/>
    <property type="match status" value="2"/>
</dbReference>
<dbReference type="Pfam" id="PF00571">
    <property type="entry name" value="CBS"/>
    <property type="match status" value="2"/>
</dbReference>
<dbReference type="SMART" id="SM00924">
    <property type="entry name" value="MgtE_N"/>
    <property type="match status" value="1"/>
</dbReference>
<dbReference type="SUPFAM" id="SSF161093">
    <property type="entry name" value="MgtE membrane domain-like"/>
    <property type="match status" value="1"/>
</dbReference>
<dbReference type="NCBIfam" id="TIGR00400">
    <property type="entry name" value="mgtE"/>
    <property type="match status" value="1"/>
</dbReference>
<evidence type="ECO:0000259" key="10">
    <source>
        <dbReference type="PROSITE" id="PS51371"/>
    </source>
</evidence>
<dbReference type="GO" id="GO:0005886">
    <property type="term" value="C:plasma membrane"/>
    <property type="evidence" value="ECO:0007669"/>
    <property type="project" value="UniProtKB-SubCell"/>
</dbReference>
<keyword evidence="12" id="KW-1185">Reference proteome</keyword>
<evidence type="ECO:0000256" key="5">
    <source>
        <dbReference type="ARBA" id="ARBA00022842"/>
    </source>
</evidence>
<feature type="domain" description="CBS" evidence="10">
    <location>
        <begin position="130"/>
        <end position="193"/>
    </location>
</feature>
<feature type="transmembrane region" description="Helical" evidence="9">
    <location>
        <begin position="302"/>
        <end position="329"/>
    </location>
</feature>
<keyword evidence="5 9" id="KW-0460">Magnesium</keyword>
<evidence type="ECO:0000256" key="6">
    <source>
        <dbReference type="ARBA" id="ARBA00022989"/>
    </source>
</evidence>
<evidence type="ECO:0000256" key="3">
    <source>
        <dbReference type="ARBA" id="ARBA00022448"/>
    </source>
</evidence>
<feature type="transmembrane region" description="Helical" evidence="9">
    <location>
        <begin position="350"/>
        <end position="371"/>
    </location>
</feature>
<dbReference type="RefSeq" id="WP_176010793.1">
    <property type="nucleotide sequence ID" value="NZ_CP041372.2"/>
</dbReference>
<dbReference type="GO" id="GO:0046872">
    <property type="term" value="F:metal ion binding"/>
    <property type="evidence" value="ECO:0007669"/>
    <property type="project" value="UniProtKB-KW"/>
</dbReference>
<sequence>MKQIHAFIEERRLDEAREALLELHPREQGELYLSLNEGERLFLYEILSPSELGDIFEHLSDNEREDFLDELDETYSAMMLNEMNADDAADILQLVDEAKAERIFAKMQQDGATELRQLMNYEEETAGSIMTTEFVVLKSTERVSDVMTHLRDEAPNAETIYYLYVVDEVGKLAGVISLRDLIVADPSEFIEDKLNKKVVSVDVSLDQEEVARIIKKYDFLAVPVVTNDNHLVGIITVDDILDVVDEETEEDFGEISGARGSMNTKLSSFEAARARAPWIIMLMLFGLITANVIGFFEETLETIVLLAAFIPMIMGSAGNTGTQALAVVVRGLAVGTIDRSRFFYIIKKEFGTGALLGITCALTMLIIIPIFYDSFIIAAIVGTSLFLTLCMATVIGATIPIIINKFNIDPAVASGPFITTINDVIGLLIYFSIATSMLQYL</sequence>
<comment type="similarity">
    <text evidence="2 9">Belongs to the SLC41A transporter family.</text>
</comment>
<proteinExistence type="inferred from homology"/>
<dbReference type="Pfam" id="PF03448">
    <property type="entry name" value="MgtE_N"/>
    <property type="match status" value="1"/>
</dbReference>
<dbReference type="InterPro" id="IPR000644">
    <property type="entry name" value="CBS_dom"/>
</dbReference>
<reference evidence="12" key="1">
    <citation type="submission" date="2019-07" db="EMBL/GenBank/DDBJ databases">
        <title>Bacillus alkalisoli sp. nov. isolated from saline soil.</title>
        <authorList>
            <person name="Sun J.-Q."/>
            <person name="Xu L."/>
        </authorList>
    </citation>
    <scope>NUCLEOTIDE SEQUENCE [LARGE SCALE GENOMIC DNA]</scope>
    <source>
        <strain evidence="12">M4U3P1</strain>
    </source>
</reference>
<keyword evidence="9" id="KW-0479">Metal-binding</keyword>
<dbReference type="Pfam" id="PF01769">
    <property type="entry name" value="MgtE"/>
    <property type="match status" value="1"/>
</dbReference>
<evidence type="ECO:0000313" key="11">
    <source>
        <dbReference type="EMBL" id="QKS72826.1"/>
    </source>
</evidence>
<evidence type="ECO:0000256" key="7">
    <source>
        <dbReference type="ARBA" id="ARBA00023136"/>
    </source>
</evidence>
<dbReference type="InterPro" id="IPR036739">
    <property type="entry name" value="SLC41_membr_dom_sf"/>
</dbReference>
<keyword evidence="9" id="KW-1003">Cell membrane</keyword>
<evidence type="ECO:0000256" key="2">
    <source>
        <dbReference type="ARBA" id="ARBA00009749"/>
    </source>
</evidence>
<name>A0A859FJB7_9BACI</name>
<dbReference type="GO" id="GO:0015095">
    <property type="term" value="F:magnesium ion transmembrane transporter activity"/>
    <property type="evidence" value="ECO:0007669"/>
    <property type="project" value="UniProtKB-UniRule"/>
</dbReference>
<dbReference type="InterPro" id="IPR006668">
    <property type="entry name" value="Mg_transptr_MgtE_intracell_dom"/>
</dbReference>
<dbReference type="AlphaFoldDB" id="A0A859FJB7"/>
<feature type="transmembrane region" description="Helical" evidence="9">
    <location>
        <begin position="415"/>
        <end position="438"/>
    </location>
</feature>
<evidence type="ECO:0000313" key="12">
    <source>
        <dbReference type="Proteomes" id="UP000318138"/>
    </source>
</evidence>
<keyword evidence="6 9" id="KW-1133">Transmembrane helix</keyword>
<evidence type="ECO:0000256" key="8">
    <source>
        <dbReference type="PROSITE-ProRule" id="PRU00703"/>
    </source>
</evidence>
<accession>A0A859FJB7</accession>
<protein>
    <recommendedName>
        <fullName evidence="9">Magnesium transporter MgtE</fullName>
    </recommendedName>
</protein>
<dbReference type="InterPro" id="IPR038076">
    <property type="entry name" value="MgtE_N_sf"/>
</dbReference>
<comment type="subcellular location">
    <subcellularLocation>
        <location evidence="9">Cell membrane</location>
        <topology evidence="9">Multi-pass membrane protein</topology>
    </subcellularLocation>
    <subcellularLocation>
        <location evidence="1">Membrane</location>
        <topology evidence="1">Multi-pass membrane protein</topology>
    </subcellularLocation>
</comment>
<feature type="transmembrane region" description="Helical" evidence="9">
    <location>
        <begin position="276"/>
        <end position="296"/>
    </location>
</feature>
<dbReference type="Proteomes" id="UP000318138">
    <property type="component" value="Chromosome"/>
</dbReference>
<dbReference type="Gene3D" id="1.25.60.10">
    <property type="entry name" value="MgtE N-terminal domain-like"/>
    <property type="match status" value="1"/>
</dbReference>
<evidence type="ECO:0000256" key="4">
    <source>
        <dbReference type="ARBA" id="ARBA00022692"/>
    </source>
</evidence>
<organism evidence="11 12">
    <name type="scientific">Paenalkalicoccus suaedae</name>
    <dbReference type="NCBI Taxonomy" id="2592382"/>
    <lineage>
        <taxon>Bacteria</taxon>
        <taxon>Bacillati</taxon>
        <taxon>Bacillota</taxon>
        <taxon>Bacilli</taxon>
        <taxon>Bacillales</taxon>
        <taxon>Bacillaceae</taxon>
        <taxon>Paenalkalicoccus</taxon>
    </lineage>
</organism>
<keyword evidence="8" id="KW-0129">CBS domain</keyword>